<evidence type="ECO:0000313" key="3">
    <source>
        <dbReference type="Proteomes" id="UP000053958"/>
    </source>
</evidence>
<dbReference type="STRING" id="1408163.A0A0F4YJ38"/>
<comment type="caution">
    <text evidence="2">The sequence shown here is derived from an EMBL/GenBank/DDBJ whole genome shotgun (WGS) entry which is preliminary data.</text>
</comment>
<dbReference type="OrthoDB" id="4161589at2759"/>
<reference evidence="2 3" key="1">
    <citation type="submission" date="2015-04" db="EMBL/GenBank/DDBJ databases">
        <authorList>
            <person name="Heijne W.H."/>
            <person name="Fedorova N.D."/>
            <person name="Nierman W.C."/>
            <person name="Vollebregt A.W."/>
            <person name="Zhao Z."/>
            <person name="Wu L."/>
            <person name="Kumar M."/>
            <person name="Stam H."/>
            <person name="van den Berg M.A."/>
            <person name="Pel H.J."/>
        </authorList>
    </citation>
    <scope>NUCLEOTIDE SEQUENCE [LARGE SCALE GENOMIC DNA]</scope>
    <source>
        <strain evidence="2 3">CBS 393.64</strain>
    </source>
</reference>
<dbReference type="AlphaFoldDB" id="A0A0F4YJ38"/>
<gene>
    <name evidence="2" type="ORF">T310_7746</name>
</gene>
<dbReference type="RefSeq" id="XP_013324919.1">
    <property type="nucleotide sequence ID" value="XM_013469465.1"/>
</dbReference>
<dbReference type="Pfam" id="PF11905">
    <property type="entry name" value="DUF3425"/>
    <property type="match status" value="1"/>
</dbReference>
<feature type="region of interest" description="Disordered" evidence="1">
    <location>
        <begin position="1"/>
        <end position="87"/>
    </location>
</feature>
<dbReference type="CDD" id="cd14688">
    <property type="entry name" value="bZIP_YAP"/>
    <property type="match status" value="1"/>
</dbReference>
<dbReference type="InterPro" id="IPR021833">
    <property type="entry name" value="DUF3425"/>
</dbReference>
<dbReference type="EMBL" id="LASV01000470">
    <property type="protein sequence ID" value="KKA18307.1"/>
    <property type="molecule type" value="Genomic_DNA"/>
</dbReference>
<protein>
    <submittedName>
        <fullName evidence="2">BZIP transcription factor</fullName>
    </submittedName>
</protein>
<evidence type="ECO:0000313" key="2">
    <source>
        <dbReference type="EMBL" id="KKA18307.1"/>
    </source>
</evidence>
<sequence length="496" mass="55465">MAMPAPSSDALPSYRLVEPTIPAPAQPDHAQPCAATSPETAVSPPAPAAEDKGRKSGSRASSRGVANLTPEQLARKRANDRQAQRAIRERTKAQIEALERKVCELSSTQPYQELQKVIAEKEAVQAENAEIKRRLAAVLDLIHPIVVKGEENPALTVPTAPAEVAHPSPVTERNHDTPVSMESVSLEPSCVEETPSPSLPAAAVRVWPKPDPLSVVRTAIDPQLSLHDAGERFVLNFLVDSSHPLWHKITKVNGVRRDSGTNLRVDPASVADQPLMYMVPLRNMPPTCPLDVILLNFLQDRRREVAEGALRQSQLVGLPYPCVSSLLNPVQSAPCSYAICKLFTDIIRTFPDCSTLPEQIGVLYHMFLLMRWQISPTQKNYDEMPDWITPRPAQLFTPHPAWVDYVLWPKMRDRIVLTHREYPFENWFIPYSRTVSCNWPHEPTDCLLHDTESDELIINPVFERHIRDLNNWSLGPAFAEAYPGLVDVTRIKTDKP</sequence>
<accession>A0A0F4YJ38</accession>
<name>A0A0F4YJ38_RASE3</name>
<dbReference type="GeneID" id="25320012"/>
<organism evidence="2 3">
    <name type="scientific">Rasamsonia emersonii (strain ATCC 16479 / CBS 393.64 / IMI 116815)</name>
    <dbReference type="NCBI Taxonomy" id="1408163"/>
    <lineage>
        <taxon>Eukaryota</taxon>
        <taxon>Fungi</taxon>
        <taxon>Dikarya</taxon>
        <taxon>Ascomycota</taxon>
        <taxon>Pezizomycotina</taxon>
        <taxon>Eurotiomycetes</taxon>
        <taxon>Eurotiomycetidae</taxon>
        <taxon>Eurotiales</taxon>
        <taxon>Trichocomaceae</taxon>
        <taxon>Rasamsonia</taxon>
    </lineage>
</organism>
<dbReference type="Gene3D" id="1.20.5.170">
    <property type="match status" value="1"/>
</dbReference>
<proteinExistence type="predicted"/>
<feature type="compositionally biased region" description="Basic and acidic residues" evidence="1">
    <location>
        <begin position="73"/>
        <end position="87"/>
    </location>
</feature>
<dbReference type="Proteomes" id="UP000053958">
    <property type="component" value="Unassembled WGS sequence"/>
</dbReference>
<evidence type="ECO:0000256" key="1">
    <source>
        <dbReference type="SAM" id="MobiDB-lite"/>
    </source>
</evidence>
<dbReference type="PANTHER" id="PTHR37012:SF2">
    <property type="entry name" value="BZIP DOMAIN-CONTAINING PROTEIN-RELATED"/>
    <property type="match status" value="1"/>
</dbReference>
<keyword evidence="3" id="KW-1185">Reference proteome</keyword>
<dbReference type="PANTHER" id="PTHR37012">
    <property type="entry name" value="B-ZIP TRANSCRIPTION FACTOR (EUROFUNG)-RELATED"/>
    <property type="match status" value="1"/>
</dbReference>